<evidence type="ECO:0000256" key="1">
    <source>
        <dbReference type="SAM" id="MobiDB-lite"/>
    </source>
</evidence>
<dbReference type="SUPFAM" id="SSF51126">
    <property type="entry name" value="Pectin lyase-like"/>
    <property type="match status" value="1"/>
</dbReference>
<organism evidence="2 3">
    <name type="scientific">Natronorubrum texcoconense</name>
    <dbReference type="NCBI Taxonomy" id="1095776"/>
    <lineage>
        <taxon>Archaea</taxon>
        <taxon>Methanobacteriati</taxon>
        <taxon>Methanobacteriota</taxon>
        <taxon>Stenosarchaea group</taxon>
        <taxon>Halobacteria</taxon>
        <taxon>Halobacteriales</taxon>
        <taxon>Natrialbaceae</taxon>
        <taxon>Natronorubrum</taxon>
    </lineage>
</organism>
<name>A0A1G9G320_9EURY</name>
<dbReference type="PROSITE" id="PS51318">
    <property type="entry name" value="TAT"/>
    <property type="match status" value="1"/>
</dbReference>
<gene>
    <name evidence="2" type="ORF">SAMN04515672_4396</name>
</gene>
<sequence>MARESSVPDDDRCVGDELSSTSNDETSELLGRRSYMKLAGATTAAAAVFSTGASADDGDYDVIEARGQVIRIGNETFENKLVDVSNGNGITFVVDGAATIRNIGISGLYQGDGFIFSITAPRGTVEFENIYIGDGANKSGSSFVHGPGAIFYHASASADVVFRECNVQGYPNNGWYCSNSSRGGSVTWERCFGKNNGVTTFRAASGGDTLRDCVAYNDNTDYSTEYGSWGNYNESSGRPLWVWQPGGCTVEDCHFDAGQYNAAVITHHGASVALDGGAVAGGTQGRVNTSNAGSSPDLSIPDGVPTSAEQAASGESDSGSDGGSEPDEEELEHTLLFDGDASDVTRYEFSVDGDVEPSNYEGATIDDAAGIEDAVAHGVVADWRDAFRFSGELEALTVDGPATVLLDDEEIDPADYGEDLPHVLEVEGQGEPTSFEITVDGTIELDSEDEPEDEATTISGSTVQSSVTDDSLTFRFSGALTDVSIIDGEAAVSLDDEEIDPDDFGDHELLPHALVIDGTQDEEPSAYSFEASGAVFKSTYQDATIDANDVIEGRTVRGVVDDHLDAYWFEGGIEDFTLRGRAEVDVQYNVRNQ</sequence>
<evidence type="ECO:0000313" key="2">
    <source>
        <dbReference type="EMBL" id="SDK94977.1"/>
    </source>
</evidence>
<keyword evidence="3" id="KW-1185">Reference proteome</keyword>
<dbReference type="InterPro" id="IPR011050">
    <property type="entry name" value="Pectin_lyase_fold/virulence"/>
</dbReference>
<dbReference type="EMBL" id="FNFE01000008">
    <property type="protein sequence ID" value="SDK94977.1"/>
    <property type="molecule type" value="Genomic_DNA"/>
</dbReference>
<feature type="region of interest" description="Disordered" evidence="1">
    <location>
        <begin position="285"/>
        <end position="337"/>
    </location>
</feature>
<feature type="region of interest" description="Disordered" evidence="1">
    <location>
        <begin position="1"/>
        <end position="26"/>
    </location>
</feature>
<proteinExistence type="predicted"/>
<dbReference type="OrthoDB" id="202667at2157"/>
<evidence type="ECO:0008006" key="4">
    <source>
        <dbReference type="Google" id="ProtNLM"/>
    </source>
</evidence>
<dbReference type="Proteomes" id="UP000198882">
    <property type="component" value="Unassembled WGS sequence"/>
</dbReference>
<feature type="compositionally biased region" description="Low complexity" evidence="1">
    <location>
        <begin position="307"/>
        <end position="319"/>
    </location>
</feature>
<feature type="compositionally biased region" description="Polar residues" evidence="1">
    <location>
        <begin position="285"/>
        <end position="297"/>
    </location>
</feature>
<protein>
    <recommendedName>
        <fullName evidence="4">Right handed beta helix region</fullName>
    </recommendedName>
</protein>
<dbReference type="InterPro" id="IPR006311">
    <property type="entry name" value="TAT_signal"/>
</dbReference>
<reference evidence="3" key="1">
    <citation type="submission" date="2016-10" db="EMBL/GenBank/DDBJ databases">
        <authorList>
            <person name="Varghese N."/>
            <person name="Submissions S."/>
        </authorList>
    </citation>
    <scope>NUCLEOTIDE SEQUENCE [LARGE SCALE GENOMIC DNA]</scope>
    <source>
        <strain evidence="3">B4,CECT 8067,JCM 17497</strain>
    </source>
</reference>
<dbReference type="AlphaFoldDB" id="A0A1G9G320"/>
<accession>A0A1G9G320</accession>
<evidence type="ECO:0000313" key="3">
    <source>
        <dbReference type="Proteomes" id="UP000198882"/>
    </source>
</evidence>
<dbReference type="RefSeq" id="WP_090311784.1">
    <property type="nucleotide sequence ID" value="NZ_FNFE01000008.1"/>
</dbReference>